<keyword evidence="3" id="KW-1185">Reference proteome</keyword>
<name>A0ABS8RUQ8_DATST</name>
<feature type="non-terminal residue" evidence="2">
    <location>
        <position position="79"/>
    </location>
</feature>
<dbReference type="EMBL" id="JACEIK010000092">
    <property type="protein sequence ID" value="MCD7449349.1"/>
    <property type="molecule type" value="Genomic_DNA"/>
</dbReference>
<proteinExistence type="predicted"/>
<evidence type="ECO:0000313" key="3">
    <source>
        <dbReference type="Proteomes" id="UP000823775"/>
    </source>
</evidence>
<evidence type="ECO:0000313" key="2">
    <source>
        <dbReference type="EMBL" id="MCD7449349.1"/>
    </source>
</evidence>
<accession>A0ABS8RUQ8</accession>
<protein>
    <submittedName>
        <fullName evidence="2">Uncharacterized protein</fullName>
    </submittedName>
</protein>
<reference evidence="2 3" key="1">
    <citation type="journal article" date="2021" name="BMC Genomics">
        <title>Datura genome reveals duplications of psychoactive alkaloid biosynthetic genes and high mutation rate following tissue culture.</title>
        <authorList>
            <person name="Rajewski A."/>
            <person name="Carter-House D."/>
            <person name="Stajich J."/>
            <person name="Litt A."/>
        </authorList>
    </citation>
    <scope>NUCLEOTIDE SEQUENCE [LARGE SCALE GENOMIC DNA]</scope>
    <source>
        <strain evidence="2">AR-01</strain>
    </source>
</reference>
<sequence>MSANLWQCMQQMNDNILGRMGEAEQEAFDLFVKIHKKRQVTNRETAVVAVKTPKNKGSKELRSLEPANDFINNGMRSRG</sequence>
<organism evidence="2 3">
    <name type="scientific">Datura stramonium</name>
    <name type="common">Jimsonweed</name>
    <name type="synonym">Common thornapple</name>
    <dbReference type="NCBI Taxonomy" id="4076"/>
    <lineage>
        <taxon>Eukaryota</taxon>
        <taxon>Viridiplantae</taxon>
        <taxon>Streptophyta</taxon>
        <taxon>Embryophyta</taxon>
        <taxon>Tracheophyta</taxon>
        <taxon>Spermatophyta</taxon>
        <taxon>Magnoliopsida</taxon>
        <taxon>eudicotyledons</taxon>
        <taxon>Gunneridae</taxon>
        <taxon>Pentapetalae</taxon>
        <taxon>asterids</taxon>
        <taxon>lamiids</taxon>
        <taxon>Solanales</taxon>
        <taxon>Solanaceae</taxon>
        <taxon>Solanoideae</taxon>
        <taxon>Datureae</taxon>
        <taxon>Datura</taxon>
    </lineage>
</organism>
<feature type="compositionally biased region" description="Polar residues" evidence="1">
    <location>
        <begin position="70"/>
        <end position="79"/>
    </location>
</feature>
<evidence type="ECO:0000256" key="1">
    <source>
        <dbReference type="SAM" id="MobiDB-lite"/>
    </source>
</evidence>
<dbReference type="Proteomes" id="UP000823775">
    <property type="component" value="Unassembled WGS sequence"/>
</dbReference>
<comment type="caution">
    <text evidence="2">The sequence shown here is derived from an EMBL/GenBank/DDBJ whole genome shotgun (WGS) entry which is preliminary data.</text>
</comment>
<feature type="region of interest" description="Disordered" evidence="1">
    <location>
        <begin position="54"/>
        <end position="79"/>
    </location>
</feature>
<gene>
    <name evidence="2" type="ORF">HAX54_051538</name>
</gene>